<evidence type="ECO:0000256" key="6">
    <source>
        <dbReference type="ARBA" id="ARBA00024695"/>
    </source>
</evidence>
<sequence>MTKKIPGTGSKKKKGKHLLSGPEAVASKKGFKSSGNVLNQNPFESVWTRQKQNVIGKKRKGEERRIGFARSISVDKRNKTLLKDYEQSRKASTFVDKRIGEGNDELGEYEKAIMRLQRERQLKFKKESKFNLTDDEESLGLGNDDFSHFDDFNEEIPQDEDDVEYEDGESKKNRYLSLHSTRDSSEIDLLDKSENVRKTKKQVYEEIMAKSKFHKSLKAKGKEEDERLMEQLDNDFVSLAESKALLSLTQPTKVTALKALLNIGNKEKSISNKPSVVNENIISKEKPDIYDRLVKEMALDIRARPSDRTKTPEEIAQEERERLEQMEEERQKRMISVKDDDDDDSSDDDNDDESDGNLYKSSSKKAKHISGDDLGLSIEDQPADKFGWADVIMEQKKEETDEEDSENEDGSDGEADDSQNNNDESSGSEGDSDNFPSMNDWEESEEEPIADDRGNVKNKGGDIEDDGLTKPTEKVAVPKNESLPFVIEAPRNLEELCMLLDHRSEAEIVEAINRIRACNSIRLKAENRKKMQVFYGVLLQYFAVLATKKPINLSVINLFVKPLLEMSAETPYFAAICARQRLIRIRSQFCEDIKNSEKSSWPSLKTLILLRLWSLIFPCSDFRHVVMTPATLMMCEYLMRCPIKSGRDIAVGSFLCSMILSLVKQSGKYCPEAVVFINVLLITATNMKQGMQKHSQCYYFMDLKTLKPWLYIQNKYSNPHPINFLDVIDLSADSSFYDSDDFRVHVLTSVTETLRGFIAIYENLNSFPEIFIPIAGLLDEVIKQSCIPPFLRSKIDDISLLIKKIADETNYRRRPLQMRKKKPQPLTLLNPKFEENYVKGRDYDPDRERAERKKLKKLLKREAKGAARELRKDNYFLSEAKEREKMLHDEERSEKYGKARAFLQEQEHAYKSGQLGKGGKRKRR</sequence>
<feature type="region of interest" description="Disordered" evidence="7">
    <location>
        <begin position="135"/>
        <end position="177"/>
    </location>
</feature>
<feature type="compositionally biased region" description="Basic and acidic residues" evidence="7">
    <location>
        <begin position="884"/>
        <end position="897"/>
    </location>
</feature>
<gene>
    <name evidence="8" type="ORF">ZOSMA_22G01160</name>
</gene>
<feature type="region of interest" description="Disordered" evidence="7">
    <location>
        <begin position="884"/>
        <end position="924"/>
    </location>
</feature>
<comment type="subcellular location">
    <subcellularLocation>
        <location evidence="1">Nucleus</location>
        <location evidence="1">Nucleolus</location>
    </subcellularLocation>
</comment>
<dbReference type="AlphaFoldDB" id="A0A0K9PKP9"/>
<feature type="region of interest" description="Disordered" evidence="7">
    <location>
        <begin position="303"/>
        <end position="475"/>
    </location>
</feature>
<dbReference type="Pfam" id="PF04147">
    <property type="entry name" value="Nop14"/>
    <property type="match status" value="1"/>
</dbReference>
<feature type="region of interest" description="Disordered" evidence="7">
    <location>
        <begin position="1"/>
        <end position="36"/>
    </location>
</feature>
<comment type="caution">
    <text evidence="8">The sequence shown here is derived from an EMBL/GenBank/DDBJ whole genome shotgun (WGS) entry which is preliminary data.</text>
</comment>
<dbReference type="GO" id="GO:0030490">
    <property type="term" value="P:maturation of SSU-rRNA"/>
    <property type="evidence" value="ECO:0000318"/>
    <property type="project" value="GO_Central"/>
</dbReference>
<evidence type="ECO:0000313" key="8">
    <source>
        <dbReference type="EMBL" id="KMZ68820.1"/>
    </source>
</evidence>
<feature type="compositionally biased region" description="Acidic residues" evidence="7">
    <location>
        <begin position="339"/>
        <end position="355"/>
    </location>
</feature>
<feature type="compositionally biased region" description="Basic and acidic residues" evidence="7">
    <location>
        <begin position="450"/>
        <end position="473"/>
    </location>
</feature>
<evidence type="ECO:0008006" key="10">
    <source>
        <dbReference type="Google" id="ProtNLM"/>
    </source>
</evidence>
<dbReference type="EMBL" id="LFYR01000811">
    <property type="protein sequence ID" value="KMZ68820.1"/>
    <property type="molecule type" value="Genomic_DNA"/>
</dbReference>
<dbReference type="GO" id="GO:0032040">
    <property type="term" value="C:small-subunit processome"/>
    <property type="evidence" value="ECO:0000318"/>
    <property type="project" value="GO_Central"/>
</dbReference>
<protein>
    <recommendedName>
        <fullName evidence="10">Nucleolar protein 14</fullName>
    </recommendedName>
</protein>
<dbReference type="PANTHER" id="PTHR23183:SF0">
    <property type="entry name" value="NUCLEOLAR PROTEIN 14"/>
    <property type="match status" value="1"/>
</dbReference>
<feature type="compositionally biased region" description="Basic and acidic residues" evidence="7">
    <location>
        <begin position="303"/>
        <end position="338"/>
    </location>
</feature>
<evidence type="ECO:0000256" key="1">
    <source>
        <dbReference type="ARBA" id="ARBA00004604"/>
    </source>
</evidence>
<comment type="similarity">
    <text evidence="2">Belongs to the NOP14 family.</text>
</comment>
<feature type="compositionally biased region" description="Acidic residues" evidence="7">
    <location>
        <begin position="400"/>
        <end position="417"/>
    </location>
</feature>
<proteinExistence type="inferred from homology"/>
<keyword evidence="5" id="KW-0539">Nucleus</keyword>
<keyword evidence="3" id="KW-0690">Ribosome biogenesis</keyword>
<evidence type="ECO:0000313" key="9">
    <source>
        <dbReference type="Proteomes" id="UP000036987"/>
    </source>
</evidence>
<dbReference type="GO" id="GO:0030692">
    <property type="term" value="C:Noc4p-Nop14p complex"/>
    <property type="evidence" value="ECO:0000318"/>
    <property type="project" value="GO_Central"/>
</dbReference>
<evidence type="ECO:0000256" key="7">
    <source>
        <dbReference type="SAM" id="MobiDB-lite"/>
    </source>
</evidence>
<keyword evidence="4" id="KW-0698">rRNA processing</keyword>
<evidence type="ECO:0000256" key="4">
    <source>
        <dbReference type="ARBA" id="ARBA00022552"/>
    </source>
</evidence>
<organism evidence="8 9">
    <name type="scientific">Zostera marina</name>
    <name type="common">Eelgrass</name>
    <dbReference type="NCBI Taxonomy" id="29655"/>
    <lineage>
        <taxon>Eukaryota</taxon>
        <taxon>Viridiplantae</taxon>
        <taxon>Streptophyta</taxon>
        <taxon>Embryophyta</taxon>
        <taxon>Tracheophyta</taxon>
        <taxon>Spermatophyta</taxon>
        <taxon>Magnoliopsida</taxon>
        <taxon>Liliopsida</taxon>
        <taxon>Zosteraceae</taxon>
        <taxon>Zostera</taxon>
    </lineage>
</organism>
<dbReference type="OMA" id="KSCWPSL"/>
<dbReference type="GO" id="GO:0005730">
    <property type="term" value="C:nucleolus"/>
    <property type="evidence" value="ECO:0000318"/>
    <property type="project" value="GO_Central"/>
</dbReference>
<keyword evidence="9" id="KW-1185">Reference proteome</keyword>
<dbReference type="OrthoDB" id="441771at2759"/>
<accession>A0A0K9PKP9</accession>
<dbReference type="Proteomes" id="UP000036987">
    <property type="component" value="Unassembled WGS sequence"/>
</dbReference>
<dbReference type="STRING" id="29655.A0A0K9PKP9"/>
<evidence type="ECO:0000256" key="5">
    <source>
        <dbReference type="ARBA" id="ARBA00023242"/>
    </source>
</evidence>
<feature type="compositionally biased region" description="Acidic residues" evidence="7">
    <location>
        <begin position="152"/>
        <end position="167"/>
    </location>
</feature>
<dbReference type="InterPro" id="IPR007276">
    <property type="entry name" value="Nop14"/>
</dbReference>
<feature type="compositionally biased region" description="Low complexity" evidence="7">
    <location>
        <begin position="418"/>
        <end position="429"/>
    </location>
</feature>
<feature type="compositionally biased region" description="Acidic residues" evidence="7">
    <location>
        <begin position="440"/>
        <end position="449"/>
    </location>
</feature>
<name>A0A0K9PKP9_ZOSMR</name>
<evidence type="ECO:0000256" key="2">
    <source>
        <dbReference type="ARBA" id="ARBA00007466"/>
    </source>
</evidence>
<reference evidence="9" key="1">
    <citation type="journal article" date="2016" name="Nature">
        <title>The genome of the seagrass Zostera marina reveals angiosperm adaptation to the sea.</title>
        <authorList>
            <person name="Olsen J.L."/>
            <person name="Rouze P."/>
            <person name="Verhelst B."/>
            <person name="Lin Y.-C."/>
            <person name="Bayer T."/>
            <person name="Collen J."/>
            <person name="Dattolo E."/>
            <person name="De Paoli E."/>
            <person name="Dittami S."/>
            <person name="Maumus F."/>
            <person name="Michel G."/>
            <person name="Kersting A."/>
            <person name="Lauritano C."/>
            <person name="Lohaus R."/>
            <person name="Toepel M."/>
            <person name="Tonon T."/>
            <person name="Vanneste K."/>
            <person name="Amirebrahimi M."/>
            <person name="Brakel J."/>
            <person name="Bostroem C."/>
            <person name="Chovatia M."/>
            <person name="Grimwood J."/>
            <person name="Jenkins J.W."/>
            <person name="Jueterbock A."/>
            <person name="Mraz A."/>
            <person name="Stam W.T."/>
            <person name="Tice H."/>
            <person name="Bornberg-Bauer E."/>
            <person name="Green P.J."/>
            <person name="Pearson G.A."/>
            <person name="Procaccini G."/>
            <person name="Duarte C.M."/>
            <person name="Schmutz J."/>
            <person name="Reusch T.B.H."/>
            <person name="Van de Peer Y."/>
        </authorList>
    </citation>
    <scope>NUCLEOTIDE SEQUENCE [LARGE SCALE GENOMIC DNA]</scope>
    <source>
        <strain evidence="9">cv. Finnish</strain>
    </source>
</reference>
<evidence type="ECO:0000256" key="3">
    <source>
        <dbReference type="ARBA" id="ARBA00022517"/>
    </source>
</evidence>
<dbReference type="PANTHER" id="PTHR23183">
    <property type="entry name" value="NOP14"/>
    <property type="match status" value="1"/>
</dbReference>
<comment type="function">
    <text evidence="6">Involved in nucleolar processing of pre-18S ribosomal RNA. Has a role in the nuclear export of 40S pre-ribosomal subunit to the cytoplasm.</text>
</comment>